<evidence type="ECO:0000313" key="7">
    <source>
        <dbReference type="Proteomes" id="UP000246740"/>
    </source>
</evidence>
<proteinExistence type="inferred from homology"/>
<evidence type="ECO:0000256" key="3">
    <source>
        <dbReference type="ARBA" id="ARBA00022827"/>
    </source>
</evidence>
<evidence type="ECO:0000259" key="5">
    <source>
        <dbReference type="PROSITE" id="PS51387"/>
    </source>
</evidence>
<evidence type="ECO:0000313" key="6">
    <source>
        <dbReference type="EMBL" id="PWY98141.1"/>
    </source>
</evidence>
<dbReference type="InterPro" id="IPR050416">
    <property type="entry name" value="FAD-linked_Oxidoreductase"/>
</dbReference>
<dbReference type="Proteomes" id="UP000246740">
    <property type="component" value="Unassembled WGS sequence"/>
</dbReference>
<dbReference type="InParanoid" id="A0A317XJ99"/>
<sequence>MSSSGDAYTQSQYGGWNPLNNKLQPSCIVQPATTEDVSKAMKAIFRNKSNYAVRSGGHTGMDGWDSVQGGVLIDFAKMTDFSYDARSKSVSLQPGLRWGDVYNQSAAHGVAPMGGRVYHVGTGLLLGGGLSNLSPQQGYACDGIMSADVVLVDGSVRKGITAKSHPDLMRAIKGGGGRFGIVTKYQLRAYDTGTDAEKRWWGGTLLFTLPDSIDQYVKVTERFIAKKDDPKASMLANVGMLKLETGPTYIGTGFHFYEGNALQFTEAYKDFLAIPGAIPQFGPLSYLDVTKTTPLGWSNTQAYKWLGGSLYPKDADTSSSTLPTSFYDAWVHIKEFIQNNEDSLQSAFFSITPVKTTQIEKGYENGANAISPPRGKSYMHWLLSAILNPGTTSFPAKLDEERLALLTKIPSDQGLPLFLNEVDATQPAIKSYGWYNELKKAYAKYDPTGFSLKYQKGPEL</sequence>
<reference evidence="6 7" key="1">
    <citation type="journal article" date="2018" name="Mol. Biol. Evol.">
        <title>Broad Genomic Sampling Reveals a Smut Pathogenic Ancestry of the Fungal Clade Ustilaginomycotina.</title>
        <authorList>
            <person name="Kijpornyongpan T."/>
            <person name="Mondo S.J."/>
            <person name="Barry K."/>
            <person name="Sandor L."/>
            <person name="Lee J."/>
            <person name="Lipzen A."/>
            <person name="Pangilinan J."/>
            <person name="LaButti K."/>
            <person name="Hainaut M."/>
            <person name="Henrissat B."/>
            <person name="Grigoriev I.V."/>
            <person name="Spatafora J.W."/>
            <person name="Aime M.C."/>
        </authorList>
    </citation>
    <scope>NUCLEOTIDE SEQUENCE [LARGE SCALE GENOMIC DNA]</scope>
    <source>
        <strain evidence="6 7">MCA 3645</strain>
    </source>
</reference>
<dbReference type="SUPFAM" id="SSF56176">
    <property type="entry name" value="FAD-binding/transporter-associated domain-like"/>
    <property type="match status" value="1"/>
</dbReference>
<evidence type="ECO:0000256" key="1">
    <source>
        <dbReference type="ARBA" id="ARBA00005466"/>
    </source>
</evidence>
<dbReference type="Gene3D" id="3.30.465.10">
    <property type="match status" value="1"/>
</dbReference>
<dbReference type="STRING" id="1882483.A0A317XJ99"/>
<dbReference type="InterPro" id="IPR016169">
    <property type="entry name" value="FAD-bd_PCMH_sub2"/>
</dbReference>
<comment type="similarity">
    <text evidence="1">Belongs to the oxygen-dependent FAD-linked oxidoreductase family.</text>
</comment>
<keyword evidence="2" id="KW-0285">Flavoprotein</keyword>
<dbReference type="GO" id="GO:0016491">
    <property type="term" value="F:oxidoreductase activity"/>
    <property type="evidence" value="ECO:0007669"/>
    <property type="project" value="UniProtKB-KW"/>
</dbReference>
<dbReference type="GO" id="GO:0071949">
    <property type="term" value="F:FAD binding"/>
    <property type="evidence" value="ECO:0007669"/>
    <property type="project" value="InterPro"/>
</dbReference>
<dbReference type="PANTHER" id="PTHR42973">
    <property type="entry name" value="BINDING OXIDOREDUCTASE, PUTATIVE (AFU_ORTHOLOGUE AFUA_1G17690)-RELATED"/>
    <property type="match status" value="1"/>
</dbReference>
<dbReference type="InterPro" id="IPR016166">
    <property type="entry name" value="FAD-bd_PCMH"/>
</dbReference>
<keyword evidence="7" id="KW-1185">Reference proteome</keyword>
<dbReference type="InterPro" id="IPR006094">
    <property type="entry name" value="Oxid_FAD_bind_N"/>
</dbReference>
<dbReference type="PROSITE" id="PS51387">
    <property type="entry name" value="FAD_PCMH"/>
    <property type="match status" value="1"/>
</dbReference>
<feature type="domain" description="FAD-binding PCMH-type" evidence="5">
    <location>
        <begin position="21"/>
        <end position="192"/>
    </location>
</feature>
<organism evidence="6 7">
    <name type="scientific">Testicularia cyperi</name>
    <dbReference type="NCBI Taxonomy" id="1882483"/>
    <lineage>
        <taxon>Eukaryota</taxon>
        <taxon>Fungi</taxon>
        <taxon>Dikarya</taxon>
        <taxon>Basidiomycota</taxon>
        <taxon>Ustilaginomycotina</taxon>
        <taxon>Ustilaginomycetes</taxon>
        <taxon>Ustilaginales</taxon>
        <taxon>Anthracoideaceae</taxon>
        <taxon>Testicularia</taxon>
    </lineage>
</organism>
<gene>
    <name evidence="6" type="ORF">BCV70DRAFT_213217</name>
</gene>
<accession>A0A317XJ99</accession>
<name>A0A317XJ99_9BASI</name>
<protein>
    <submittedName>
        <fullName evidence="6">FAD-binding domain-containing protein</fullName>
    </submittedName>
</protein>
<dbReference type="Pfam" id="PF01565">
    <property type="entry name" value="FAD_binding_4"/>
    <property type="match status" value="1"/>
</dbReference>
<evidence type="ECO:0000256" key="2">
    <source>
        <dbReference type="ARBA" id="ARBA00022630"/>
    </source>
</evidence>
<dbReference type="PANTHER" id="PTHR42973:SF13">
    <property type="entry name" value="FAD-BINDING PCMH-TYPE DOMAIN-CONTAINING PROTEIN"/>
    <property type="match status" value="1"/>
</dbReference>
<dbReference type="EMBL" id="KZ819200">
    <property type="protein sequence ID" value="PWY98141.1"/>
    <property type="molecule type" value="Genomic_DNA"/>
</dbReference>
<dbReference type="InterPro" id="IPR036318">
    <property type="entry name" value="FAD-bd_PCMH-like_sf"/>
</dbReference>
<evidence type="ECO:0000256" key="4">
    <source>
        <dbReference type="ARBA" id="ARBA00023002"/>
    </source>
</evidence>
<dbReference type="OrthoDB" id="2151789at2759"/>
<keyword evidence="3" id="KW-0274">FAD</keyword>
<dbReference type="AlphaFoldDB" id="A0A317XJ99"/>
<keyword evidence="4" id="KW-0560">Oxidoreductase</keyword>